<sequence length="170" mass="18873">MGLFDKLTGTLRPDAGVAPRSAAEVREALLAVNAPDKAYLVRNARPAENADLVAEWRILDPSWHTFFFASQLERTLKIRMRLVGDKREVRALDEQLEVSWVGGTPRVATGSESSRGQVTTVSKRWTIEKGPDGKRALTEDFAFDTGQLKDPLREAVLAAGWTWRGALLKL</sequence>
<dbReference type="RefSeq" id="WP_395509625.1">
    <property type="nucleotide sequence ID" value="NZ_JBBDHD010000022.1"/>
</dbReference>
<proteinExistence type="predicted"/>
<evidence type="ECO:0000313" key="1">
    <source>
        <dbReference type="EMBL" id="MFH7595771.1"/>
    </source>
</evidence>
<keyword evidence="2" id="KW-1185">Reference proteome</keyword>
<reference evidence="1 2" key="1">
    <citation type="submission" date="2024-03" db="EMBL/GenBank/DDBJ databases">
        <title>Whole genome sequencing of Streptomyces racemochromogenes, to identify antimicrobial biosynthetic gene clusters.</title>
        <authorList>
            <person name="Suryawanshi P."/>
            <person name="Krishnaraj P.U."/>
            <person name="Arun Y.P."/>
            <person name="Suryawanshi M.P."/>
            <person name="Rakshit O."/>
        </authorList>
    </citation>
    <scope>NUCLEOTIDE SEQUENCE [LARGE SCALE GENOMIC DNA]</scope>
    <source>
        <strain evidence="1 2">AUDT626</strain>
    </source>
</reference>
<comment type="caution">
    <text evidence="1">The sequence shown here is derived from an EMBL/GenBank/DDBJ whole genome shotgun (WGS) entry which is preliminary data.</text>
</comment>
<dbReference type="EMBL" id="JBBDHD010000022">
    <property type="protein sequence ID" value="MFH7595771.1"/>
    <property type="molecule type" value="Genomic_DNA"/>
</dbReference>
<gene>
    <name evidence="1" type="ORF">WDV06_11805</name>
</gene>
<protein>
    <submittedName>
        <fullName evidence="1">Uncharacterized protein</fullName>
    </submittedName>
</protein>
<evidence type="ECO:0000313" key="2">
    <source>
        <dbReference type="Proteomes" id="UP001610631"/>
    </source>
</evidence>
<accession>A0ABW7PCJ5</accession>
<dbReference type="Proteomes" id="UP001610631">
    <property type="component" value="Unassembled WGS sequence"/>
</dbReference>
<organism evidence="1 2">
    <name type="scientific">Streptomyces racemochromogenes</name>
    <dbReference type="NCBI Taxonomy" id="67353"/>
    <lineage>
        <taxon>Bacteria</taxon>
        <taxon>Bacillati</taxon>
        <taxon>Actinomycetota</taxon>
        <taxon>Actinomycetes</taxon>
        <taxon>Kitasatosporales</taxon>
        <taxon>Streptomycetaceae</taxon>
        <taxon>Streptomyces</taxon>
    </lineage>
</organism>
<name>A0ABW7PCJ5_9ACTN</name>